<dbReference type="AlphaFoldDB" id="A0AAW2EMQ2"/>
<comment type="caution">
    <text evidence="2">The sequence shown here is derived from an EMBL/GenBank/DDBJ whole genome shotgun (WGS) entry which is preliminary data.</text>
</comment>
<keyword evidence="3" id="KW-1185">Reference proteome</keyword>
<evidence type="ECO:0000256" key="1">
    <source>
        <dbReference type="SAM" id="MobiDB-lite"/>
    </source>
</evidence>
<evidence type="ECO:0000313" key="3">
    <source>
        <dbReference type="Proteomes" id="UP001430953"/>
    </source>
</evidence>
<reference evidence="2 3" key="1">
    <citation type="submission" date="2023-03" db="EMBL/GenBank/DDBJ databases">
        <title>High recombination rates correlate with genetic variation in Cardiocondyla obscurior ants.</title>
        <authorList>
            <person name="Errbii M."/>
        </authorList>
    </citation>
    <scope>NUCLEOTIDE SEQUENCE [LARGE SCALE GENOMIC DNA]</scope>
    <source>
        <strain evidence="2">Alpha-2009</strain>
        <tissue evidence="2">Whole body</tissue>
    </source>
</reference>
<gene>
    <name evidence="2" type="ORF">PUN28_017279</name>
</gene>
<dbReference type="Proteomes" id="UP001430953">
    <property type="component" value="Unassembled WGS sequence"/>
</dbReference>
<organism evidence="2 3">
    <name type="scientific">Cardiocondyla obscurior</name>
    <dbReference type="NCBI Taxonomy" id="286306"/>
    <lineage>
        <taxon>Eukaryota</taxon>
        <taxon>Metazoa</taxon>
        <taxon>Ecdysozoa</taxon>
        <taxon>Arthropoda</taxon>
        <taxon>Hexapoda</taxon>
        <taxon>Insecta</taxon>
        <taxon>Pterygota</taxon>
        <taxon>Neoptera</taxon>
        <taxon>Endopterygota</taxon>
        <taxon>Hymenoptera</taxon>
        <taxon>Apocrita</taxon>
        <taxon>Aculeata</taxon>
        <taxon>Formicoidea</taxon>
        <taxon>Formicidae</taxon>
        <taxon>Myrmicinae</taxon>
        <taxon>Cardiocondyla</taxon>
    </lineage>
</organism>
<sequence length="93" mass="10240">MRTISAAGQYRVGTLIAPNGRKKSTALYHANPINIFPRIFENNPLSSTKVSSERRSRPGKGHRASAEQLLDTGQSSTPLKLMQIGKSHDFFIS</sequence>
<protein>
    <submittedName>
        <fullName evidence="2">Uncharacterized protein</fullName>
    </submittedName>
</protein>
<accession>A0AAW2EMQ2</accession>
<evidence type="ECO:0000313" key="2">
    <source>
        <dbReference type="EMBL" id="KAL0104432.1"/>
    </source>
</evidence>
<dbReference type="EMBL" id="JADYXP020000020">
    <property type="protein sequence ID" value="KAL0104432.1"/>
    <property type="molecule type" value="Genomic_DNA"/>
</dbReference>
<proteinExistence type="predicted"/>
<feature type="region of interest" description="Disordered" evidence="1">
    <location>
        <begin position="44"/>
        <end position="77"/>
    </location>
</feature>
<name>A0AAW2EMQ2_9HYME</name>